<dbReference type="KEGG" id="bbel:109488283"/>
<proteinExistence type="predicted"/>
<dbReference type="Pfam" id="PF13964">
    <property type="entry name" value="Beta-prop_Calicin"/>
    <property type="match status" value="1"/>
</dbReference>
<dbReference type="PANTHER" id="PTHR45632">
    <property type="entry name" value="LD33804P"/>
    <property type="match status" value="1"/>
</dbReference>
<dbReference type="OrthoDB" id="9978265at2759"/>
<keyword evidence="4" id="KW-1185">Reference proteome</keyword>
<dbReference type="Gene3D" id="2.120.10.80">
    <property type="entry name" value="Kelch-type beta propeller"/>
    <property type="match status" value="1"/>
</dbReference>
<evidence type="ECO:0000256" key="2">
    <source>
        <dbReference type="ARBA" id="ARBA00022737"/>
    </source>
</evidence>
<dbReference type="SUPFAM" id="SSF54695">
    <property type="entry name" value="POZ domain"/>
    <property type="match status" value="1"/>
</dbReference>
<dbReference type="InterPro" id="IPR017096">
    <property type="entry name" value="BTB-kelch_protein"/>
</dbReference>
<evidence type="ECO:0000259" key="3">
    <source>
        <dbReference type="PROSITE" id="PS50097"/>
    </source>
</evidence>
<dbReference type="SMART" id="SM00875">
    <property type="entry name" value="BACK"/>
    <property type="match status" value="1"/>
</dbReference>
<evidence type="ECO:0000256" key="1">
    <source>
        <dbReference type="ARBA" id="ARBA00022441"/>
    </source>
</evidence>
<dbReference type="Gene3D" id="3.30.710.10">
    <property type="entry name" value="Potassium Channel Kv1.1, Chain A"/>
    <property type="match status" value="1"/>
</dbReference>
<dbReference type="InterPro" id="IPR000210">
    <property type="entry name" value="BTB/POZ_dom"/>
</dbReference>
<dbReference type="InterPro" id="IPR011333">
    <property type="entry name" value="SKP1/BTB/POZ_sf"/>
</dbReference>
<dbReference type="InterPro" id="IPR006652">
    <property type="entry name" value="Kelch_1"/>
</dbReference>
<dbReference type="AlphaFoldDB" id="A0A6P5AE68"/>
<gene>
    <name evidence="5" type="primary">LOC109488283</name>
</gene>
<dbReference type="InterPro" id="IPR011043">
    <property type="entry name" value="Gal_Oxase/kelch_b-propeller"/>
</dbReference>
<dbReference type="SMART" id="SM00225">
    <property type="entry name" value="BTB"/>
    <property type="match status" value="1"/>
</dbReference>
<dbReference type="RefSeq" id="XP_019648038.1">
    <property type="nucleotide sequence ID" value="XM_019792479.1"/>
</dbReference>
<dbReference type="InterPro" id="IPR015915">
    <property type="entry name" value="Kelch-typ_b-propeller"/>
</dbReference>
<dbReference type="FunFam" id="1.25.40.420:FF:000001">
    <property type="entry name" value="Kelch-like family member 12"/>
    <property type="match status" value="1"/>
</dbReference>
<accession>A0A6P5AE68</accession>
<sequence>MSDYSPGSSVSLPSAGEACQPDHCAEILGRLQWQRREGRFTDMVVSVGGWDFHAHRNVLAACSPYFDALYDSNMTESQTNHIALTCTTPAAMEQVLDFIYTGRAVINEGNVEDVLRGADHLMLERLRARCADFLGNHITAGNCLGVRSLASVYNIQDLLDTSKRFIQNNFNDMVQGEEVLQLPFGQLRDLIADDRLRVLREETVFELIVRWTRHDIQHRRHLFPRLMSQIRLAEIDREYLLDRVETEELVGQSPKCKGYLMEVFENSNYPDCLTVSPRLIPRQGRLITAVIVLGGKSKKGRISSTLAYVLEEQRWASLAPLPCKVCSHSVTVLDGCLYVAGGKLSRTTTSNRAVYMYDPFSNTWQGMPDMQTPRAYPALAACDGRLFAMGGENGGVIHNSVECLDLSSSSKKWAFVAPMRTGRCLFETATVDDRFIYAISGLKEGNIVSSSVEMYDTVCDRWRNVPPGISRFHYVPVARVIKGNIYLFVEGSDVVRYSPREDTWEATNERVPVMHFSGQRVLYACCVVGEETFVCGGRDLHNQAKVFSTACTYRRGDRRWRPVSAPPITTVASAACVLRVPYEYLQ</sequence>
<organism evidence="4 5">
    <name type="scientific">Branchiostoma belcheri</name>
    <name type="common">Amphioxus</name>
    <dbReference type="NCBI Taxonomy" id="7741"/>
    <lineage>
        <taxon>Eukaryota</taxon>
        <taxon>Metazoa</taxon>
        <taxon>Chordata</taxon>
        <taxon>Cephalochordata</taxon>
        <taxon>Leptocardii</taxon>
        <taxon>Amphioxiformes</taxon>
        <taxon>Branchiostomatidae</taxon>
        <taxon>Branchiostoma</taxon>
    </lineage>
</organism>
<evidence type="ECO:0000313" key="5">
    <source>
        <dbReference type="RefSeq" id="XP_019648038.1"/>
    </source>
</evidence>
<dbReference type="Gene3D" id="1.25.40.420">
    <property type="match status" value="1"/>
</dbReference>
<dbReference type="GeneID" id="109488283"/>
<keyword evidence="2" id="KW-0677">Repeat</keyword>
<name>A0A6P5AE68_BRABE</name>
<dbReference type="PIRSF" id="PIRSF037037">
    <property type="entry name" value="Kelch-like_protein_gigaxonin"/>
    <property type="match status" value="1"/>
</dbReference>
<dbReference type="PROSITE" id="PS50097">
    <property type="entry name" value="BTB"/>
    <property type="match status" value="1"/>
</dbReference>
<dbReference type="PANTHER" id="PTHR45632:SF30">
    <property type="entry name" value="BTB DOMAIN-CONTAINING PROTEIN"/>
    <property type="match status" value="1"/>
</dbReference>
<protein>
    <submittedName>
        <fullName evidence="5">Kelch-like protein 17</fullName>
    </submittedName>
</protein>
<dbReference type="SUPFAM" id="SSF50965">
    <property type="entry name" value="Galactose oxidase, central domain"/>
    <property type="match status" value="2"/>
</dbReference>
<dbReference type="InterPro" id="IPR011705">
    <property type="entry name" value="BACK"/>
</dbReference>
<dbReference type="SMART" id="SM00612">
    <property type="entry name" value="Kelch"/>
    <property type="match status" value="4"/>
</dbReference>
<evidence type="ECO:0000313" key="4">
    <source>
        <dbReference type="Proteomes" id="UP000515135"/>
    </source>
</evidence>
<reference evidence="5" key="1">
    <citation type="submission" date="2025-08" db="UniProtKB">
        <authorList>
            <consortium name="RefSeq"/>
        </authorList>
    </citation>
    <scope>IDENTIFICATION</scope>
    <source>
        <tissue evidence="5">Gonad</tissue>
    </source>
</reference>
<keyword evidence="1" id="KW-0880">Kelch repeat</keyword>
<dbReference type="Pfam" id="PF00651">
    <property type="entry name" value="BTB"/>
    <property type="match status" value="1"/>
</dbReference>
<feature type="domain" description="BTB" evidence="3">
    <location>
        <begin position="41"/>
        <end position="108"/>
    </location>
</feature>
<dbReference type="Pfam" id="PF07707">
    <property type="entry name" value="BACK"/>
    <property type="match status" value="1"/>
</dbReference>
<dbReference type="Proteomes" id="UP000515135">
    <property type="component" value="Unplaced"/>
</dbReference>